<dbReference type="InterPro" id="IPR001584">
    <property type="entry name" value="Integrase_cat-core"/>
</dbReference>
<dbReference type="PANTHER" id="PTHR46889:SF5">
    <property type="entry name" value="INTEGRASE PROTEIN"/>
    <property type="match status" value="1"/>
</dbReference>
<dbReference type="PROSITE" id="PS50994">
    <property type="entry name" value="INTEGRASE"/>
    <property type="match status" value="1"/>
</dbReference>
<dbReference type="AlphaFoldDB" id="A0A3N0BTZ1"/>
<dbReference type="OrthoDB" id="9815231at2"/>
<name>A0A3N0BTZ1_9SPHI</name>
<comment type="caution">
    <text evidence="2">The sequence shown here is derived from an EMBL/GenBank/DDBJ whole genome shotgun (WGS) entry which is preliminary data.</text>
</comment>
<proteinExistence type="predicted"/>
<evidence type="ECO:0000259" key="1">
    <source>
        <dbReference type="PROSITE" id="PS50994"/>
    </source>
</evidence>
<evidence type="ECO:0000313" key="2">
    <source>
        <dbReference type="EMBL" id="RNL52498.1"/>
    </source>
</evidence>
<dbReference type="Pfam" id="PF00665">
    <property type="entry name" value="rve"/>
    <property type="match status" value="1"/>
</dbReference>
<dbReference type="GO" id="GO:0003676">
    <property type="term" value="F:nucleic acid binding"/>
    <property type="evidence" value="ECO:0007669"/>
    <property type="project" value="InterPro"/>
</dbReference>
<dbReference type="RefSeq" id="WP_123206301.1">
    <property type="nucleotide sequence ID" value="NZ_RBEE01000023.1"/>
</dbReference>
<dbReference type="InterPro" id="IPR012337">
    <property type="entry name" value="RNaseH-like_sf"/>
</dbReference>
<dbReference type="GO" id="GO:0015074">
    <property type="term" value="P:DNA integration"/>
    <property type="evidence" value="ECO:0007669"/>
    <property type="project" value="InterPro"/>
</dbReference>
<dbReference type="InterPro" id="IPR048020">
    <property type="entry name" value="Transpos_IS3"/>
</dbReference>
<sequence length="312" mass="36766">MKDRNRNISLARICRVLGMSRQAYYQHWWRNESTTIEQELVLKQIINMKKDHRHMGTRKLYELIQPFLLEHQIKMGRDALFDLLSTHGLLVKRYKRRVSTTNSFHMYRKFPNLIKSFVPTHPNQLWVSDITYWKISDKFLYISFITDAFSRKILGYNVADNLLSIETVKALKMALLDAQNTEFLCHHSDRGLQYCCNEYVQILEESEVKISMTETGDPRDNAVAERLNGIIKNEYLSSYTVKDLEEGKQVLDFVIKLYNEERPHMSIGNLTPEIVHRGNTTPTQLWKNYYHKNSTIVNPIQEEQGAVNLEQY</sequence>
<dbReference type="Gene3D" id="3.30.420.10">
    <property type="entry name" value="Ribonuclease H-like superfamily/Ribonuclease H"/>
    <property type="match status" value="1"/>
</dbReference>
<dbReference type="InterPro" id="IPR050900">
    <property type="entry name" value="Transposase_IS3/IS150/IS904"/>
</dbReference>
<keyword evidence="3" id="KW-1185">Reference proteome</keyword>
<organism evidence="2 3">
    <name type="scientific">Pedobacter jejuensis</name>
    <dbReference type="NCBI Taxonomy" id="1268550"/>
    <lineage>
        <taxon>Bacteria</taxon>
        <taxon>Pseudomonadati</taxon>
        <taxon>Bacteroidota</taxon>
        <taxon>Sphingobacteriia</taxon>
        <taxon>Sphingobacteriales</taxon>
        <taxon>Sphingobacteriaceae</taxon>
        <taxon>Pedobacter</taxon>
    </lineage>
</organism>
<dbReference type="NCBIfam" id="NF033516">
    <property type="entry name" value="transpos_IS3"/>
    <property type="match status" value="1"/>
</dbReference>
<dbReference type="Proteomes" id="UP000274046">
    <property type="component" value="Unassembled WGS sequence"/>
</dbReference>
<dbReference type="PANTHER" id="PTHR46889">
    <property type="entry name" value="TRANSPOSASE INSF FOR INSERTION SEQUENCE IS3B-RELATED"/>
    <property type="match status" value="1"/>
</dbReference>
<gene>
    <name evidence="2" type="ORF">D7004_13190</name>
</gene>
<dbReference type="EMBL" id="RBEE01000023">
    <property type="protein sequence ID" value="RNL52498.1"/>
    <property type="molecule type" value="Genomic_DNA"/>
</dbReference>
<accession>A0A3N0BTZ1</accession>
<dbReference type="SUPFAM" id="SSF53098">
    <property type="entry name" value="Ribonuclease H-like"/>
    <property type="match status" value="1"/>
</dbReference>
<reference evidence="2 3" key="1">
    <citation type="submission" date="2018-10" db="EMBL/GenBank/DDBJ databases">
        <title>Genome sequencing of Pedobacter jejuensis TNB23.</title>
        <authorList>
            <person name="Cho Y.-J."/>
            <person name="Cho A."/>
            <person name="Kim O.-S."/>
        </authorList>
    </citation>
    <scope>NUCLEOTIDE SEQUENCE [LARGE SCALE GENOMIC DNA]</scope>
    <source>
        <strain evidence="2 3">TNB23</strain>
    </source>
</reference>
<protein>
    <submittedName>
        <fullName evidence="2">IS3 family transposase</fullName>
    </submittedName>
</protein>
<evidence type="ECO:0000313" key="3">
    <source>
        <dbReference type="Proteomes" id="UP000274046"/>
    </source>
</evidence>
<dbReference type="InterPro" id="IPR036397">
    <property type="entry name" value="RNaseH_sf"/>
</dbReference>
<feature type="domain" description="Integrase catalytic" evidence="1">
    <location>
        <begin position="118"/>
        <end position="280"/>
    </location>
</feature>